<feature type="region of interest" description="Disordered" evidence="1">
    <location>
        <begin position="1"/>
        <end position="29"/>
    </location>
</feature>
<protein>
    <submittedName>
        <fullName evidence="2">Uncharacterized protein</fullName>
    </submittedName>
</protein>
<dbReference type="AlphaFoldDB" id="A0AAN8IUJ9"/>
<dbReference type="EMBL" id="WIXE01024723">
    <property type="protein sequence ID" value="KAK5965344.1"/>
    <property type="molecule type" value="Genomic_DNA"/>
</dbReference>
<gene>
    <name evidence="2" type="ORF">GCK32_011916</name>
</gene>
<reference evidence="2 3" key="1">
    <citation type="submission" date="2019-10" db="EMBL/GenBank/DDBJ databases">
        <title>Assembly and Annotation for the nematode Trichostrongylus colubriformis.</title>
        <authorList>
            <person name="Martin J."/>
        </authorList>
    </citation>
    <scope>NUCLEOTIDE SEQUENCE [LARGE SCALE GENOMIC DNA]</scope>
    <source>
        <strain evidence="2">G859</strain>
        <tissue evidence="2">Whole worm</tissue>
    </source>
</reference>
<evidence type="ECO:0000256" key="1">
    <source>
        <dbReference type="SAM" id="MobiDB-lite"/>
    </source>
</evidence>
<proteinExistence type="predicted"/>
<keyword evidence="3" id="KW-1185">Reference proteome</keyword>
<evidence type="ECO:0000313" key="2">
    <source>
        <dbReference type="EMBL" id="KAK5965344.1"/>
    </source>
</evidence>
<name>A0AAN8IUJ9_TRICO</name>
<accession>A0AAN8IUJ9</accession>
<organism evidence="2 3">
    <name type="scientific">Trichostrongylus colubriformis</name>
    <name type="common">Black scour worm</name>
    <dbReference type="NCBI Taxonomy" id="6319"/>
    <lineage>
        <taxon>Eukaryota</taxon>
        <taxon>Metazoa</taxon>
        <taxon>Ecdysozoa</taxon>
        <taxon>Nematoda</taxon>
        <taxon>Chromadorea</taxon>
        <taxon>Rhabditida</taxon>
        <taxon>Rhabditina</taxon>
        <taxon>Rhabditomorpha</taxon>
        <taxon>Strongyloidea</taxon>
        <taxon>Trichostrongylidae</taxon>
        <taxon>Trichostrongylus</taxon>
    </lineage>
</organism>
<evidence type="ECO:0000313" key="3">
    <source>
        <dbReference type="Proteomes" id="UP001331761"/>
    </source>
</evidence>
<feature type="compositionally biased region" description="Acidic residues" evidence="1">
    <location>
        <begin position="18"/>
        <end position="27"/>
    </location>
</feature>
<feature type="compositionally biased region" description="Basic and acidic residues" evidence="1">
    <location>
        <begin position="1"/>
        <end position="17"/>
    </location>
</feature>
<sequence length="116" mass="13270">MAEKIGKATPNNEKESEQCDEAMEENDATVTAQESEDLFANHGGDPRSLDLNRVHTSRKNRFVTGLFCTRAKWEGRQKDDRNFTGFITSSVQLQRESVVPVFHHSACNFPFYKHLH</sequence>
<dbReference type="Proteomes" id="UP001331761">
    <property type="component" value="Unassembled WGS sequence"/>
</dbReference>
<comment type="caution">
    <text evidence="2">The sequence shown here is derived from an EMBL/GenBank/DDBJ whole genome shotgun (WGS) entry which is preliminary data.</text>
</comment>